<dbReference type="InterPro" id="IPR002401">
    <property type="entry name" value="Cyt_P450_E_grp-I"/>
</dbReference>
<evidence type="ECO:0000313" key="7">
    <source>
        <dbReference type="EMBL" id="KAG0255734.1"/>
    </source>
</evidence>
<keyword evidence="4 5" id="KW-0408">Iron</keyword>
<dbReference type="Gene3D" id="1.10.630.10">
    <property type="entry name" value="Cytochrome P450"/>
    <property type="match status" value="1"/>
</dbReference>
<dbReference type="InterPro" id="IPR017972">
    <property type="entry name" value="Cyt_P450_CS"/>
</dbReference>
<organism evidence="7 8">
    <name type="scientific">Actinomortierella ambigua</name>
    <dbReference type="NCBI Taxonomy" id="1343610"/>
    <lineage>
        <taxon>Eukaryota</taxon>
        <taxon>Fungi</taxon>
        <taxon>Fungi incertae sedis</taxon>
        <taxon>Mucoromycota</taxon>
        <taxon>Mortierellomycotina</taxon>
        <taxon>Mortierellomycetes</taxon>
        <taxon>Mortierellales</taxon>
        <taxon>Mortierellaceae</taxon>
        <taxon>Actinomortierella</taxon>
    </lineage>
</organism>
<dbReference type="SUPFAM" id="SSF48264">
    <property type="entry name" value="Cytochrome P450"/>
    <property type="match status" value="1"/>
</dbReference>
<dbReference type="PANTHER" id="PTHR46206">
    <property type="entry name" value="CYTOCHROME P450"/>
    <property type="match status" value="1"/>
</dbReference>
<dbReference type="GO" id="GO:0016705">
    <property type="term" value="F:oxidoreductase activity, acting on paired donors, with incorporation or reduction of molecular oxygen"/>
    <property type="evidence" value="ECO:0007669"/>
    <property type="project" value="InterPro"/>
</dbReference>
<dbReference type="PRINTS" id="PR00463">
    <property type="entry name" value="EP450I"/>
</dbReference>
<evidence type="ECO:0000256" key="1">
    <source>
        <dbReference type="ARBA" id="ARBA00001971"/>
    </source>
</evidence>
<dbReference type="EMBL" id="JAAAJB010000445">
    <property type="protein sequence ID" value="KAG0255734.1"/>
    <property type="molecule type" value="Genomic_DNA"/>
</dbReference>
<evidence type="ECO:0008006" key="9">
    <source>
        <dbReference type="Google" id="ProtNLM"/>
    </source>
</evidence>
<dbReference type="PROSITE" id="PS00086">
    <property type="entry name" value="CYTOCHROME_P450"/>
    <property type="match status" value="1"/>
</dbReference>
<feature type="binding site" description="axial binding residue" evidence="5">
    <location>
        <position position="193"/>
    </location>
    <ligand>
        <name>heme</name>
        <dbReference type="ChEBI" id="CHEBI:30413"/>
    </ligand>
    <ligandPart>
        <name>Fe</name>
        <dbReference type="ChEBI" id="CHEBI:18248"/>
    </ligandPart>
</feature>
<keyword evidence="6" id="KW-0503">Monooxygenase</keyword>
<accession>A0A9P6PWV6</accession>
<evidence type="ECO:0000256" key="6">
    <source>
        <dbReference type="RuleBase" id="RU000461"/>
    </source>
</evidence>
<keyword evidence="3 5" id="KW-0479">Metal-binding</keyword>
<dbReference type="Proteomes" id="UP000807716">
    <property type="component" value="Unassembled WGS sequence"/>
</dbReference>
<gene>
    <name evidence="7" type="ORF">DFQ27_006103</name>
</gene>
<evidence type="ECO:0000256" key="2">
    <source>
        <dbReference type="ARBA" id="ARBA00010617"/>
    </source>
</evidence>
<sequence>MQRMLDNFDKYNFVDIEDLCGHLLILVLASVHTTSDTATNLLFYLAQYPEFIDKMHEEMQEVLAEEAREINELAIKDGNSADTPVITKPGDAMTAKAMKKMVHVDSFVREVFRHRTDLIGITHKARANLTLSNGVRIPKGRLVTVNLRSTHMEEALQGPDPTEFRPWRFVGKSKGTTKVGPDFLTFGMGKHACPGRFLAMQAEIKTITCMMISRFSKFEMEDPSKSYDALHTNMGAPTVTGLYLTSRQ</sequence>
<evidence type="ECO:0000313" key="8">
    <source>
        <dbReference type="Proteomes" id="UP000807716"/>
    </source>
</evidence>
<keyword evidence="5 6" id="KW-0349">Heme</keyword>
<evidence type="ECO:0000256" key="4">
    <source>
        <dbReference type="ARBA" id="ARBA00023004"/>
    </source>
</evidence>
<dbReference type="GO" id="GO:0020037">
    <property type="term" value="F:heme binding"/>
    <property type="evidence" value="ECO:0007669"/>
    <property type="project" value="InterPro"/>
</dbReference>
<proteinExistence type="inferred from homology"/>
<dbReference type="InterPro" id="IPR036396">
    <property type="entry name" value="Cyt_P450_sf"/>
</dbReference>
<name>A0A9P6PWV6_9FUNG</name>
<dbReference type="GO" id="GO:0004497">
    <property type="term" value="F:monooxygenase activity"/>
    <property type="evidence" value="ECO:0007669"/>
    <property type="project" value="UniProtKB-KW"/>
</dbReference>
<keyword evidence="8" id="KW-1185">Reference proteome</keyword>
<dbReference type="Pfam" id="PF00067">
    <property type="entry name" value="p450"/>
    <property type="match status" value="1"/>
</dbReference>
<dbReference type="AlphaFoldDB" id="A0A9P6PWV6"/>
<reference evidence="7" key="1">
    <citation type="journal article" date="2020" name="Fungal Divers.">
        <title>Resolving the Mortierellaceae phylogeny through synthesis of multi-gene phylogenetics and phylogenomics.</title>
        <authorList>
            <person name="Vandepol N."/>
            <person name="Liber J."/>
            <person name="Desiro A."/>
            <person name="Na H."/>
            <person name="Kennedy M."/>
            <person name="Barry K."/>
            <person name="Grigoriev I.V."/>
            <person name="Miller A.N."/>
            <person name="O'Donnell K."/>
            <person name="Stajich J.E."/>
            <person name="Bonito G."/>
        </authorList>
    </citation>
    <scope>NUCLEOTIDE SEQUENCE</scope>
    <source>
        <strain evidence="7">BC1065</strain>
    </source>
</reference>
<comment type="cofactor">
    <cofactor evidence="1 5">
        <name>heme</name>
        <dbReference type="ChEBI" id="CHEBI:30413"/>
    </cofactor>
</comment>
<comment type="caution">
    <text evidence="7">The sequence shown here is derived from an EMBL/GenBank/DDBJ whole genome shotgun (WGS) entry which is preliminary data.</text>
</comment>
<dbReference type="OrthoDB" id="1844152at2759"/>
<evidence type="ECO:0000256" key="5">
    <source>
        <dbReference type="PIRSR" id="PIRSR602401-1"/>
    </source>
</evidence>
<dbReference type="InterPro" id="IPR001128">
    <property type="entry name" value="Cyt_P450"/>
</dbReference>
<keyword evidence="6" id="KW-0560">Oxidoreductase</keyword>
<protein>
    <recommendedName>
        <fullName evidence="9">Cytochrome P450</fullName>
    </recommendedName>
</protein>
<comment type="similarity">
    <text evidence="2 6">Belongs to the cytochrome P450 family.</text>
</comment>
<dbReference type="GO" id="GO:0005506">
    <property type="term" value="F:iron ion binding"/>
    <property type="evidence" value="ECO:0007669"/>
    <property type="project" value="InterPro"/>
</dbReference>
<evidence type="ECO:0000256" key="3">
    <source>
        <dbReference type="ARBA" id="ARBA00022723"/>
    </source>
</evidence>